<accession>A0ABR3KS38</accession>
<feature type="transmembrane region" description="Helical" evidence="6">
    <location>
        <begin position="44"/>
        <end position="69"/>
    </location>
</feature>
<dbReference type="EMBL" id="JBEUSY010000170">
    <property type="protein sequence ID" value="KAL1243439.1"/>
    <property type="molecule type" value="Genomic_DNA"/>
</dbReference>
<dbReference type="PANTHER" id="PTHR28622">
    <property type="entry name" value="SMALL INTEGRAL MEMBRANE PROTEIN 7"/>
    <property type="match status" value="1"/>
</dbReference>
<reference evidence="7 8" key="1">
    <citation type="submission" date="2024-07" db="EMBL/GenBank/DDBJ databases">
        <title>Enhanced genomic and transcriptomic resources for Trichinella pseudospiralis and T. spiralis underpin the discovery of pronounced molecular differences between stages and species.</title>
        <authorList>
            <person name="Pasi K.K."/>
            <person name="La Rosa G."/>
            <person name="Gomez-Morales M.A."/>
            <person name="Tosini F."/>
            <person name="Sumanam S."/>
            <person name="Young N.D."/>
            <person name="Chang B.C."/>
            <person name="Robin G.B."/>
        </authorList>
    </citation>
    <scope>NUCLEOTIDE SEQUENCE [LARGE SCALE GENOMIC DNA]</scope>
    <source>
        <strain evidence="7">ISS534</strain>
    </source>
</reference>
<evidence type="ECO:0000256" key="2">
    <source>
        <dbReference type="ARBA" id="ARBA00008578"/>
    </source>
</evidence>
<evidence type="ECO:0000256" key="5">
    <source>
        <dbReference type="ARBA" id="ARBA00023136"/>
    </source>
</evidence>
<keyword evidence="3 6" id="KW-0812">Transmembrane</keyword>
<evidence type="ECO:0000313" key="7">
    <source>
        <dbReference type="EMBL" id="KAL1243439.1"/>
    </source>
</evidence>
<comment type="subcellular location">
    <subcellularLocation>
        <location evidence="1">Membrane</location>
        <topology evidence="1">Single-pass membrane protein</topology>
    </subcellularLocation>
</comment>
<evidence type="ECO:0000256" key="4">
    <source>
        <dbReference type="ARBA" id="ARBA00022989"/>
    </source>
</evidence>
<proteinExistence type="inferred from homology"/>
<evidence type="ECO:0000256" key="1">
    <source>
        <dbReference type="ARBA" id="ARBA00004167"/>
    </source>
</evidence>
<comment type="similarity">
    <text evidence="2">Belongs to the SMIM7 family.</text>
</comment>
<keyword evidence="8" id="KW-1185">Reference proteome</keyword>
<keyword evidence="5 6" id="KW-0472">Membrane</keyword>
<organism evidence="7 8">
    <name type="scientific">Trichinella spiralis</name>
    <name type="common">Trichina worm</name>
    <dbReference type="NCBI Taxonomy" id="6334"/>
    <lineage>
        <taxon>Eukaryota</taxon>
        <taxon>Metazoa</taxon>
        <taxon>Ecdysozoa</taxon>
        <taxon>Nematoda</taxon>
        <taxon>Enoplea</taxon>
        <taxon>Dorylaimia</taxon>
        <taxon>Trichinellida</taxon>
        <taxon>Trichinellidae</taxon>
        <taxon>Trichinella</taxon>
    </lineage>
</organism>
<gene>
    <name evidence="7" type="ORF">TSPI_03451</name>
</gene>
<dbReference type="InterPro" id="IPR037659">
    <property type="entry name" value="SMIM7"/>
</dbReference>
<keyword evidence="4 6" id="KW-1133">Transmembrane helix</keyword>
<comment type="caution">
    <text evidence="7">The sequence shown here is derived from an EMBL/GenBank/DDBJ whole genome shotgun (WGS) entry which is preliminary data.</text>
</comment>
<dbReference type="Proteomes" id="UP001558632">
    <property type="component" value="Unassembled WGS sequence"/>
</dbReference>
<sequence length="70" mass="7999">MLSELIISFTLLVNAGAVLNFKFRSAEDNFSVEEGYRSFGQSAMAFLAALRQLRIFIAIWNLFVIFLMFV</sequence>
<dbReference type="PANTHER" id="PTHR28622:SF1">
    <property type="entry name" value="SMALL INTEGRAL MEMBRANE PROTEIN 7"/>
    <property type="match status" value="1"/>
</dbReference>
<protein>
    <submittedName>
        <fullName evidence="7">Small integral membrane protein</fullName>
    </submittedName>
</protein>
<name>A0ABR3KS38_TRISP</name>
<evidence type="ECO:0000256" key="3">
    <source>
        <dbReference type="ARBA" id="ARBA00022692"/>
    </source>
</evidence>
<evidence type="ECO:0000256" key="6">
    <source>
        <dbReference type="SAM" id="Phobius"/>
    </source>
</evidence>
<evidence type="ECO:0000313" key="8">
    <source>
        <dbReference type="Proteomes" id="UP001558632"/>
    </source>
</evidence>